<proteinExistence type="predicted"/>
<dbReference type="Proteomes" id="UP000728185">
    <property type="component" value="Unassembled WGS sequence"/>
</dbReference>
<dbReference type="GO" id="GO:0034472">
    <property type="term" value="P:snRNA 3'-end processing"/>
    <property type="evidence" value="ECO:0007669"/>
    <property type="project" value="TreeGrafter"/>
</dbReference>
<dbReference type="EMBL" id="LUCM01011081">
    <property type="protein sequence ID" value="KAA0184465.1"/>
    <property type="molecule type" value="Genomic_DNA"/>
</dbReference>
<keyword evidence="2" id="KW-1185">Reference proteome</keyword>
<dbReference type="PANTHER" id="PTHR28608:SF1">
    <property type="entry name" value="INTEGRATOR COMPLEX SUBUNIT 2"/>
    <property type="match status" value="1"/>
</dbReference>
<name>A0A8E0RJG9_9TREM</name>
<gene>
    <name evidence="1" type="ORF">FBUS_00586</name>
</gene>
<reference evidence="1" key="1">
    <citation type="submission" date="2019-05" db="EMBL/GenBank/DDBJ databases">
        <title>Annotation for the trematode Fasciolopsis buski.</title>
        <authorList>
            <person name="Choi Y.-J."/>
        </authorList>
    </citation>
    <scope>NUCLEOTIDE SEQUENCE</scope>
    <source>
        <strain evidence="1">HT</strain>
        <tissue evidence="1">Whole worm</tissue>
    </source>
</reference>
<dbReference type="PANTHER" id="PTHR28608">
    <property type="entry name" value="INTEGRATOR COMPLEX SUBUNIT 2"/>
    <property type="match status" value="1"/>
</dbReference>
<dbReference type="AlphaFoldDB" id="A0A8E0RJG9"/>
<comment type="caution">
    <text evidence="1">The sequence shown here is derived from an EMBL/GenBank/DDBJ whole genome shotgun (WGS) entry which is preliminary data.</text>
</comment>
<evidence type="ECO:0000313" key="1">
    <source>
        <dbReference type="EMBL" id="KAA0184465.1"/>
    </source>
</evidence>
<dbReference type="InterPro" id="IPR029321">
    <property type="entry name" value="INTS2"/>
</dbReference>
<dbReference type="GO" id="GO:0032039">
    <property type="term" value="C:integrator complex"/>
    <property type="evidence" value="ECO:0007669"/>
    <property type="project" value="InterPro"/>
</dbReference>
<sequence>MSSCVLDFFCPIFYSPQDTANRPDFPVDVERIIVTWLQRLIDQQDYFQSISRPSKEIGLSDPPNNTVSVSKPYAESLLLLAILFHTNQPGPITELISNLLGLRIPSLGRTVNGWRKVFLNSVFTEAVRLISFVASVVPFYLLMIANQAARIPITRSLNRRLGSHLPIQCILQLLKSHAFAKNKLHIKEWIVGQLCESVRPLHPLLPDLIEAHIVHAFGTTPPNSLASADSSFHSRGLLTTLISECDLIAQFGGTDQLAIARMCVPSPADGDQANHIDLNHPHPMRTHSSAKTDLTPALLFLYYALFVYDYQLALRISTNRHRLPGEPACVYSDALWQCIPTTYLLQHARAHLSDYSSLYPRLLQLVTNHLPHLTVGELIIQDELLLDPMWSAETDSSEFDASLVFELNDLIPLGCSPEQLDSAFSAVNAYLNDTRWSVIDSDAHSTVRHLVSSVHSLAYSVRALHVDRLVPYGAVLGNRVPFLLLHAANTIFSVNQHFIRLLEYMWRRLHMVMPRRLDVLTVNSLIQHCSGEPSLRTPLALSSSDLHRRKVLTNEDLYTDPVENVINIVDPRVFR</sequence>
<dbReference type="OrthoDB" id="6259120at2759"/>
<dbReference type="Pfam" id="PF14750">
    <property type="entry name" value="INTS2"/>
    <property type="match status" value="1"/>
</dbReference>
<organism evidence="1 2">
    <name type="scientific">Fasciolopsis buskii</name>
    <dbReference type="NCBI Taxonomy" id="27845"/>
    <lineage>
        <taxon>Eukaryota</taxon>
        <taxon>Metazoa</taxon>
        <taxon>Spiralia</taxon>
        <taxon>Lophotrochozoa</taxon>
        <taxon>Platyhelminthes</taxon>
        <taxon>Trematoda</taxon>
        <taxon>Digenea</taxon>
        <taxon>Plagiorchiida</taxon>
        <taxon>Echinostomata</taxon>
        <taxon>Echinostomatoidea</taxon>
        <taxon>Fasciolidae</taxon>
        <taxon>Fasciolopsis</taxon>
    </lineage>
</organism>
<accession>A0A8E0RJG9</accession>
<protein>
    <submittedName>
        <fullName evidence="1">Integrator complex subunit 2</fullName>
    </submittedName>
</protein>
<evidence type="ECO:0000313" key="2">
    <source>
        <dbReference type="Proteomes" id="UP000728185"/>
    </source>
</evidence>